<comment type="caution">
    <text evidence="3">The sequence shown here is derived from an EMBL/GenBank/DDBJ whole genome shotgun (WGS) entry which is preliminary data.</text>
</comment>
<gene>
    <name evidence="3" type="ORF">DDB_G0285301</name>
</gene>
<keyword evidence="4" id="KW-1185">Reference proteome</keyword>
<dbReference type="VEuPathDB" id="AmoebaDB:DDB_G0285301"/>
<dbReference type="AlphaFoldDB" id="Q54NH6"/>
<name>Q54NH6_DICDI</name>
<evidence type="ECO:0000256" key="1">
    <source>
        <dbReference type="SAM" id="MobiDB-lite"/>
    </source>
</evidence>
<feature type="transmembrane region" description="Helical" evidence="2">
    <location>
        <begin position="83"/>
        <end position="106"/>
    </location>
</feature>
<organism evidence="3 4">
    <name type="scientific">Dictyostelium discoideum</name>
    <name type="common">Social amoeba</name>
    <dbReference type="NCBI Taxonomy" id="44689"/>
    <lineage>
        <taxon>Eukaryota</taxon>
        <taxon>Amoebozoa</taxon>
        <taxon>Evosea</taxon>
        <taxon>Eumycetozoa</taxon>
        <taxon>Dictyostelia</taxon>
        <taxon>Dictyosteliales</taxon>
        <taxon>Dictyosteliaceae</taxon>
        <taxon>Dictyostelium</taxon>
    </lineage>
</organism>
<feature type="transmembrane region" description="Helical" evidence="2">
    <location>
        <begin position="112"/>
        <end position="134"/>
    </location>
</feature>
<evidence type="ECO:0000313" key="4">
    <source>
        <dbReference type="Proteomes" id="UP000002195"/>
    </source>
</evidence>
<feature type="region of interest" description="Disordered" evidence="1">
    <location>
        <begin position="1"/>
        <end position="24"/>
    </location>
</feature>
<dbReference type="GeneID" id="8625009"/>
<dbReference type="Proteomes" id="UP000002195">
    <property type="component" value="Unassembled WGS sequence"/>
</dbReference>
<evidence type="ECO:0000313" key="3">
    <source>
        <dbReference type="EMBL" id="EAL64814.1"/>
    </source>
</evidence>
<dbReference type="EMBL" id="AAFI02000077">
    <property type="protein sequence ID" value="EAL64814.1"/>
    <property type="molecule type" value="Genomic_DNA"/>
</dbReference>
<evidence type="ECO:0000256" key="2">
    <source>
        <dbReference type="SAM" id="Phobius"/>
    </source>
</evidence>
<keyword evidence="2" id="KW-0472">Membrane</keyword>
<sequence>MSVDKNNINNNNNNNNKTTNINNNNYISENKINDEEEIIILKSSTKLFNNFNKNVPKEISNLINPNRYYEFIKKINKLIHPKYIFILIILIFITTILIFPLVFFLVFKNHSLYYIIPFGAIPVFITCFLIFSGYRNKNDDQIEL</sequence>
<dbReference type="PaxDb" id="44689-DDB0218693"/>
<dbReference type="dictyBase" id="DDB_G0285301"/>
<accession>Q54NH6</accession>
<dbReference type="HOGENOM" id="CLU_1801530_0_0_1"/>
<dbReference type="KEGG" id="ddi:DDB_G0285301"/>
<keyword evidence="2" id="KW-1133">Transmembrane helix</keyword>
<feature type="non-terminal residue" evidence="3">
    <location>
        <position position="144"/>
    </location>
</feature>
<protein>
    <recommendedName>
        <fullName evidence="5">Transmembrane protein</fullName>
    </recommendedName>
</protein>
<reference evidence="3 4" key="1">
    <citation type="journal article" date="2005" name="Nature">
        <title>The genome of the social amoeba Dictyostelium discoideum.</title>
        <authorList>
            <consortium name="The Dictyostelium discoideum Sequencing Consortium"/>
            <person name="Eichinger L."/>
            <person name="Pachebat J.A."/>
            <person name="Glockner G."/>
            <person name="Rajandream M.A."/>
            <person name="Sucgang R."/>
            <person name="Berriman M."/>
            <person name="Song J."/>
            <person name="Olsen R."/>
            <person name="Szafranski K."/>
            <person name="Xu Q."/>
            <person name="Tunggal B."/>
            <person name="Kummerfeld S."/>
            <person name="Madera M."/>
            <person name="Konfortov B.A."/>
            <person name="Rivero F."/>
            <person name="Bankier A.T."/>
            <person name="Lehmann R."/>
            <person name="Hamlin N."/>
            <person name="Davies R."/>
            <person name="Gaudet P."/>
            <person name="Fey P."/>
            <person name="Pilcher K."/>
            <person name="Chen G."/>
            <person name="Saunders D."/>
            <person name="Sodergren E."/>
            <person name="Davis P."/>
            <person name="Kerhornou A."/>
            <person name="Nie X."/>
            <person name="Hall N."/>
            <person name="Anjard C."/>
            <person name="Hemphill L."/>
            <person name="Bason N."/>
            <person name="Farbrother P."/>
            <person name="Desany B."/>
            <person name="Just E."/>
            <person name="Morio T."/>
            <person name="Rost R."/>
            <person name="Churcher C."/>
            <person name="Cooper J."/>
            <person name="Haydock S."/>
            <person name="van Driessche N."/>
            <person name="Cronin A."/>
            <person name="Goodhead I."/>
            <person name="Muzny D."/>
            <person name="Mourier T."/>
            <person name="Pain A."/>
            <person name="Lu M."/>
            <person name="Harper D."/>
            <person name="Lindsay R."/>
            <person name="Hauser H."/>
            <person name="James K."/>
            <person name="Quiles M."/>
            <person name="Madan Babu M."/>
            <person name="Saito T."/>
            <person name="Buchrieser C."/>
            <person name="Wardroper A."/>
            <person name="Felder M."/>
            <person name="Thangavelu M."/>
            <person name="Johnson D."/>
            <person name="Knights A."/>
            <person name="Loulseged H."/>
            <person name="Mungall K."/>
            <person name="Oliver K."/>
            <person name="Price C."/>
            <person name="Quail M.A."/>
            <person name="Urushihara H."/>
            <person name="Hernandez J."/>
            <person name="Rabbinowitsch E."/>
            <person name="Steffen D."/>
            <person name="Sanders M."/>
            <person name="Ma J."/>
            <person name="Kohara Y."/>
            <person name="Sharp S."/>
            <person name="Simmonds M."/>
            <person name="Spiegler S."/>
            <person name="Tivey A."/>
            <person name="Sugano S."/>
            <person name="White B."/>
            <person name="Walker D."/>
            <person name="Woodward J."/>
            <person name="Winckler T."/>
            <person name="Tanaka Y."/>
            <person name="Shaulsky G."/>
            <person name="Schleicher M."/>
            <person name="Weinstock G."/>
            <person name="Rosenthal A."/>
            <person name="Cox E.C."/>
            <person name="Chisholm R.L."/>
            <person name="Gibbs R."/>
            <person name="Loomis W.F."/>
            <person name="Platzer M."/>
            <person name="Kay R.R."/>
            <person name="Williams J."/>
            <person name="Dear P.H."/>
            <person name="Noegel A.A."/>
            <person name="Barrell B."/>
            <person name="Kuspa A."/>
        </authorList>
    </citation>
    <scope>NUCLEOTIDE SEQUENCE [LARGE SCALE GENOMIC DNA]</scope>
    <source>
        <strain evidence="3 4">AX4</strain>
    </source>
</reference>
<evidence type="ECO:0008006" key="5">
    <source>
        <dbReference type="Google" id="ProtNLM"/>
    </source>
</evidence>
<proteinExistence type="predicted"/>
<dbReference type="InParanoid" id="Q54NH6"/>
<keyword evidence="2" id="KW-0812">Transmembrane</keyword>
<dbReference type="RefSeq" id="XP_638293.1">
    <property type="nucleotide sequence ID" value="XM_633201.1"/>
</dbReference>